<evidence type="ECO:0000313" key="4">
    <source>
        <dbReference type="EMBL" id="CAD8120132.1"/>
    </source>
</evidence>
<evidence type="ECO:0000313" key="5">
    <source>
        <dbReference type="Proteomes" id="UP000692954"/>
    </source>
</evidence>
<dbReference type="OrthoDB" id="297950at2759"/>
<feature type="domain" description="Kazal-like" evidence="3">
    <location>
        <begin position="15"/>
        <end position="69"/>
    </location>
</feature>
<gene>
    <name evidence="4" type="ORF">PSON_ATCC_30995.1.T1240147</name>
</gene>
<evidence type="ECO:0000259" key="3">
    <source>
        <dbReference type="PROSITE" id="PS51465"/>
    </source>
</evidence>
<keyword evidence="1" id="KW-0472">Membrane</keyword>
<feature type="domain" description="Kazal-like" evidence="3">
    <location>
        <begin position="220"/>
        <end position="280"/>
    </location>
</feature>
<dbReference type="InterPro" id="IPR002350">
    <property type="entry name" value="Kazal_dom"/>
</dbReference>
<evidence type="ECO:0000256" key="2">
    <source>
        <dbReference type="SAM" id="SignalP"/>
    </source>
</evidence>
<feature type="transmembrane region" description="Helical" evidence="1">
    <location>
        <begin position="270"/>
        <end position="293"/>
    </location>
</feature>
<keyword evidence="2" id="KW-0732">Signal</keyword>
<dbReference type="AlphaFoldDB" id="A0A8S1QZB1"/>
<organism evidence="4 5">
    <name type="scientific">Paramecium sonneborni</name>
    <dbReference type="NCBI Taxonomy" id="65129"/>
    <lineage>
        <taxon>Eukaryota</taxon>
        <taxon>Sar</taxon>
        <taxon>Alveolata</taxon>
        <taxon>Ciliophora</taxon>
        <taxon>Intramacronucleata</taxon>
        <taxon>Oligohymenophorea</taxon>
        <taxon>Peniculida</taxon>
        <taxon>Parameciidae</taxon>
        <taxon>Paramecium</taxon>
    </lineage>
</organism>
<comment type="caution">
    <text evidence="4">The sequence shown here is derived from an EMBL/GenBank/DDBJ whole genome shotgun (WGS) entry which is preliminary data.</text>
</comment>
<name>A0A8S1QZB1_9CILI</name>
<dbReference type="Proteomes" id="UP000692954">
    <property type="component" value="Unassembled WGS sequence"/>
</dbReference>
<sequence>MFIFLIFQISTSICSFVHCPKQIQQDCDGYYQPVCAYSFDDKITQEFWNHCEACKISTTLYYYEGECKELINNIETQRMTNEQQNVIQDCDEKIRYLTDCSNIENSVCGVFVSTEKCTTCQKEYYNSCVACSDYKVDYYYDGYCKNGESEIIYCPTDRPSNCTENGLSVCSQTTAPCTTSDCTQISSSWCFACQNLKIVSYYQGSCSEYLEFTKNVNIMEEITQKCQSYQLQTCTETVQQVCATETCNDDGSTCQKTYNNSCQACQNSKVISYLPFSCFSFKLTILSIIIYILF</sequence>
<evidence type="ECO:0000256" key="1">
    <source>
        <dbReference type="SAM" id="Phobius"/>
    </source>
</evidence>
<accession>A0A8S1QZB1</accession>
<feature type="chain" id="PRO_5035753117" description="Kazal-like domain-containing protein" evidence="2">
    <location>
        <begin position="16"/>
        <end position="294"/>
    </location>
</feature>
<dbReference type="EMBL" id="CAJJDN010000124">
    <property type="protein sequence ID" value="CAD8120132.1"/>
    <property type="molecule type" value="Genomic_DNA"/>
</dbReference>
<keyword evidence="1" id="KW-0812">Transmembrane</keyword>
<dbReference type="PROSITE" id="PS51465">
    <property type="entry name" value="KAZAL_2"/>
    <property type="match status" value="2"/>
</dbReference>
<protein>
    <recommendedName>
        <fullName evidence="3">Kazal-like domain-containing protein</fullName>
    </recommendedName>
</protein>
<proteinExistence type="predicted"/>
<reference evidence="4" key="1">
    <citation type="submission" date="2021-01" db="EMBL/GenBank/DDBJ databases">
        <authorList>
            <consortium name="Genoscope - CEA"/>
            <person name="William W."/>
        </authorList>
    </citation>
    <scope>NUCLEOTIDE SEQUENCE</scope>
</reference>
<keyword evidence="5" id="KW-1185">Reference proteome</keyword>
<keyword evidence="1" id="KW-1133">Transmembrane helix</keyword>
<feature type="signal peptide" evidence="2">
    <location>
        <begin position="1"/>
        <end position="15"/>
    </location>
</feature>